<evidence type="ECO:0000313" key="3">
    <source>
        <dbReference type="Proteomes" id="UP000182276"/>
    </source>
</evidence>
<evidence type="ECO:0000256" key="1">
    <source>
        <dbReference type="SAM" id="MobiDB-lite"/>
    </source>
</evidence>
<feature type="region of interest" description="Disordered" evidence="1">
    <location>
        <begin position="74"/>
        <end position="106"/>
    </location>
</feature>
<gene>
    <name evidence="2" type="ORF">SAMN05660875_11616</name>
</gene>
<keyword evidence="3" id="KW-1185">Reference proteome</keyword>
<reference evidence="2 3" key="1">
    <citation type="submission" date="2016-10" db="EMBL/GenBank/DDBJ databases">
        <authorList>
            <person name="Varghese N."/>
            <person name="Submissions S."/>
        </authorList>
    </citation>
    <scope>NUCLEOTIDE SEQUENCE [LARGE SCALE GENOMIC DNA]</scope>
    <source>
        <strain evidence="2 3">DSM 6083</strain>
    </source>
</reference>
<organism evidence="2 3">
    <name type="scientific">Stutzerimonas balearica DSM 6083</name>
    <dbReference type="NCBI Taxonomy" id="1123016"/>
    <lineage>
        <taxon>Bacteria</taxon>
        <taxon>Pseudomonadati</taxon>
        <taxon>Pseudomonadota</taxon>
        <taxon>Gammaproteobacteria</taxon>
        <taxon>Pseudomonadales</taxon>
        <taxon>Pseudomonadaceae</taxon>
        <taxon>Stutzerimonas</taxon>
    </lineage>
</organism>
<protein>
    <submittedName>
        <fullName evidence="2">Uncharacterized protein</fullName>
    </submittedName>
</protein>
<accession>A0ABY0R9M9</accession>
<name>A0ABY0R9M9_9GAMM</name>
<proteinExistence type="predicted"/>
<sequence length="223" mass="24245">MRVFQSPTPCRWLLSARAPFGLRGAVGVACQTLQGEVKPKQSGAWRSALLELLGDAAAPAPEGRVVLCTEDVRRGGRASDDGRRREARTSLREGAPVQRRSGQSGREMARSCCRAFARFAPAGDPERCASGSAAEPRSGLAARSARVRSIRPAAAQRSPVRYPSRCHISLQPQKRATRGPPFSVLPQTQKCTLTMALKVFWSVLPTKLRLTKPPSSMPYLLLQ</sequence>
<dbReference type="EMBL" id="FNHO01000016">
    <property type="protein sequence ID" value="SDM97286.1"/>
    <property type="molecule type" value="Genomic_DNA"/>
</dbReference>
<comment type="caution">
    <text evidence="2">The sequence shown here is derived from an EMBL/GenBank/DDBJ whole genome shotgun (WGS) entry which is preliminary data.</text>
</comment>
<dbReference type="Proteomes" id="UP000182276">
    <property type="component" value="Unassembled WGS sequence"/>
</dbReference>
<feature type="compositionally biased region" description="Basic and acidic residues" evidence="1">
    <location>
        <begin position="74"/>
        <end position="91"/>
    </location>
</feature>
<evidence type="ECO:0000313" key="2">
    <source>
        <dbReference type="EMBL" id="SDM97286.1"/>
    </source>
</evidence>